<organism evidence="1 2">
    <name type="scientific">Cirrhinus mrigala</name>
    <name type="common">Mrigala</name>
    <dbReference type="NCBI Taxonomy" id="683832"/>
    <lineage>
        <taxon>Eukaryota</taxon>
        <taxon>Metazoa</taxon>
        <taxon>Chordata</taxon>
        <taxon>Craniata</taxon>
        <taxon>Vertebrata</taxon>
        <taxon>Euteleostomi</taxon>
        <taxon>Actinopterygii</taxon>
        <taxon>Neopterygii</taxon>
        <taxon>Teleostei</taxon>
        <taxon>Ostariophysi</taxon>
        <taxon>Cypriniformes</taxon>
        <taxon>Cyprinidae</taxon>
        <taxon>Labeoninae</taxon>
        <taxon>Labeonini</taxon>
        <taxon>Cirrhinus</taxon>
    </lineage>
</organism>
<comment type="caution">
    <text evidence="1">The sequence shown here is derived from an EMBL/GenBank/DDBJ whole genome shotgun (WGS) entry which is preliminary data.</text>
</comment>
<evidence type="ECO:0000313" key="1">
    <source>
        <dbReference type="EMBL" id="KAL0174455.1"/>
    </source>
</evidence>
<gene>
    <name evidence="1" type="ORF">M9458_030423</name>
</gene>
<dbReference type="Proteomes" id="UP001529510">
    <property type="component" value="Unassembled WGS sequence"/>
</dbReference>
<reference evidence="1 2" key="1">
    <citation type="submission" date="2024-05" db="EMBL/GenBank/DDBJ databases">
        <title>Genome sequencing and assembly of Indian major carp, Cirrhinus mrigala (Hamilton, 1822).</title>
        <authorList>
            <person name="Mohindra V."/>
            <person name="Chowdhury L.M."/>
            <person name="Lal K."/>
            <person name="Jena J.K."/>
        </authorList>
    </citation>
    <scope>NUCLEOTIDE SEQUENCE [LARGE SCALE GENOMIC DNA]</scope>
    <source>
        <strain evidence="1">CM1030</strain>
        <tissue evidence="1">Blood</tissue>
    </source>
</reference>
<feature type="non-terminal residue" evidence="1">
    <location>
        <position position="1"/>
    </location>
</feature>
<sequence length="154" mass="16865">LRSVARGAVASSSSFVHHGLRNFQEIDWPGILACSRLMGAVRVWTAGSAARHFGALDPSTLPSWTHEDTRVHARERNLHFNSGGDEASTTPGCFGALPLSHTHSRREPVEWWRLLDRMMMIIKGEAADLCHIAQAPPTTANSLLSAIFSALEQL</sequence>
<dbReference type="AlphaFoldDB" id="A0ABD0PKY5"/>
<accession>A0ABD0PKY5</accession>
<dbReference type="EMBL" id="JAMKFB020000015">
    <property type="protein sequence ID" value="KAL0174455.1"/>
    <property type="molecule type" value="Genomic_DNA"/>
</dbReference>
<protein>
    <submittedName>
        <fullName evidence="1">Uncharacterized protein</fullName>
    </submittedName>
</protein>
<evidence type="ECO:0000313" key="2">
    <source>
        <dbReference type="Proteomes" id="UP001529510"/>
    </source>
</evidence>
<name>A0ABD0PKY5_CIRMR</name>
<proteinExistence type="predicted"/>
<keyword evidence="2" id="KW-1185">Reference proteome</keyword>